<keyword evidence="1" id="KW-0175">Coiled coil</keyword>
<accession>A0A9P5YI98</accession>
<proteinExistence type="predicted"/>
<gene>
    <name evidence="3" type="ORF">BDN70DRAFT_889110</name>
</gene>
<name>A0A9P5YI98_9AGAR</name>
<evidence type="ECO:0000313" key="4">
    <source>
        <dbReference type="Proteomes" id="UP000807469"/>
    </source>
</evidence>
<evidence type="ECO:0000313" key="3">
    <source>
        <dbReference type="EMBL" id="KAF9470373.1"/>
    </source>
</evidence>
<sequence>MKLQDAKCGTRWNEETCSRPRNRAVSALIHACDARDMQENSQTWFRSWRKFSSPSKLSSTPNPRLSMLSPATSKKAASISKTVQERDRVLTRARKAIDTHTTARSRIQALEGELTAKSRAIDTLTTDLLRPTSAYKDSQLHGRELEDAQTTTPPADAAALQSQINVLSSDLRLRVEELEHECTYIQVLAREGEDQRASAQNHALDLEAQRDRATGSAKDANDALVKAQARIHALDDELYMSSQSQTVSAVTSNFSRLEFQIESLMTDLWDALAVRKDFKHGAIRWNPISVIMLDSVTLVGVNAGATVPVGVARSLEFIEQV</sequence>
<organism evidence="3 4">
    <name type="scientific">Pholiota conissans</name>
    <dbReference type="NCBI Taxonomy" id="109636"/>
    <lineage>
        <taxon>Eukaryota</taxon>
        <taxon>Fungi</taxon>
        <taxon>Dikarya</taxon>
        <taxon>Basidiomycota</taxon>
        <taxon>Agaricomycotina</taxon>
        <taxon>Agaricomycetes</taxon>
        <taxon>Agaricomycetidae</taxon>
        <taxon>Agaricales</taxon>
        <taxon>Agaricineae</taxon>
        <taxon>Strophariaceae</taxon>
        <taxon>Pholiota</taxon>
    </lineage>
</organism>
<evidence type="ECO:0000256" key="2">
    <source>
        <dbReference type="SAM" id="MobiDB-lite"/>
    </source>
</evidence>
<dbReference type="AlphaFoldDB" id="A0A9P5YI98"/>
<reference evidence="3" key="1">
    <citation type="submission" date="2020-11" db="EMBL/GenBank/DDBJ databases">
        <authorList>
            <consortium name="DOE Joint Genome Institute"/>
            <person name="Ahrendt S."/>
            <person name="Riley R."/>
            <person name="Andreopoulos W."/>
            <person name="Labutti K."/>
            <person name="Pangilinan J."/>
            <person name="Ruiz-Duenas F.J."/>
            <person name="Barrasa J.M."/>
            <person name="Sanchez-Garcia M."/>
            <person name="Camarero S."/>
            <person name="Miyauchi S."/>
            <person name="Serrano A."/>
            <person name="Linde D."/>
            <person name="Babiker R."/>
            <person name="Drula E."/>
            <person name="Ayuso-Fernandez I."/>
            <person name="Pacheco R."/>
            <person name="Padilla G."/>
            <person name="Ferreira P."/>
            <person name="Barriuso J."/>
            <person name="Kellner H."/>
            <person name="Castanera R."/>
            <person name="Alfaro M."/>
            <person name="Ramirez L."/>
            <person name="Pisabarro A.G."/>
            <person name="Kuo A."/>
            <person name="Tritt A."/>
            <person name="Lipzen A."/>
            <person name="He G."/>
            <person name="Yan M."/>
            <person name="Ng V."/>
            <person name="Cullen D."/>
            <person name="Martin F."/>
            <person name="Rosso M.-N."/>
            <person name="Henrissat B."/>
            <person name="Hibbett D."/>
            <person name="Martinez A.T."/>
            <person name="Grigoriev I.V."/>
        </authorList>
    </citation>
    <scope>NUCLEOTIDE SEQUENCE</scope>
    <source>
        <strain evidence="3">CIRM-BRFM 674</strain>
    </source>
</reference>
<dbReference type="EMBL" id="MU156040">
    <property type="protein sequence ID" value="KAF9470373.1"/>
    <property type="molecule type" value="Genomic_DNA"/>
</dbReference>
<feature type="compositionally biased region" description="Polar residues" evidence="2">
    <location>
        <begin position="52"/>
        <end position="63"/>
    </location>
</feature>
<feature type="coiled-coil region" evidence="1">
    <location>
        <begin position="189"/>
        <end position="237"/>
    </location>
</feature>
<dbReference type="Proteomes" id="UP000807469">
    <property type="component" value="Unassembled WGS sequence"/>
</dbReference>
<protein>
    <submittedName>
        <fullName evidence="3">Uncharacterized protein</fullName>
    </submittedName>
</protein>
<feature type="region of interest" description="Disordered" evidence="2">
    <location>
        <begin position="52"/>
        <end position="82"/>
    </location>
</feature>
<evidence type="ECO:0000256" key="1">
    <source>
        <dbReference type="SAM" id="Coils"/>
    </source>
</evidence>
<comment type="caution">
    <text evidence="3">The sequence shown here is derived from an EMBL/GenBank/DDBJ whole genome shotgun (WGS) entry which is preliminary data.</text>
</comment>
<keyword evidence="4" id="KW-1185">Reference proteome</keyword>